<dbReference type="GO" id="GO:0001682">
    <property type="term" value="P:tRNA 5'-leader removal"/>
    <property type="evidence" value="ECO:0007669"/>
    <property type="project" value="InterPro"/>
</dbReference>
<dbReference type="GO" id="GO:0000447">
    <property type="term" value="P:endonucleolytic cleavage in ITS1 to separate SSU-rRNA from 5.8S rRNA and LSU-rRNA from tricistronic rRNA transcript (SSU-rRNA, 5.8S rRNA, LSU-rRNA)"/>
    <property type="evidence" value="ECO:0007669"/>
    <property type="project" value="TreeGrafter"/>
</dbReference>
<dbReference type="Pfam" id="PF08584">
    <property type="entry name" value="Ribonuc_P_40"/>
    <property type="match status" value="1"/>
</dbReference>
<dbReference type="PANTHER" id="PTHR15396">
    <property type="entry name" value="RIBONUCLEASE P PROTEIN SUBUNIT P40"/>
    <property type="match status" value="1"/>
</dbReference>
<reference evidence="2" key="1">
    <citation type="submission" date="2021-02" db="EMBL/GenBank/DDBJ databases">
        <title>Psilocybe cubensis genome.</title>
        <authorList>
            <person name="Mckernan K.J."/>
            <person name="Crawford S."/>
            <person name="Trippe A."/>
            <person name="Kane L.T."/>
            <person name="Mclaughlin S."/>
        </authorList>
    </citation>
    <scope>NUCLEOTIDE SEQUENCE [LARGE SCALE GENOMIC DNA]</scope>
    <source>
        <strain evidence="2">MGC-MH-2018</strain>
    </source>
</reference>
<protein>
    <submittedName>
        <fullName evidence="2">Uncharacterized protein</fullName>
    </submittedName>
</protein>
<organism evidence="2">
    <name type="scientific">Psilocybe cubensis</name>
    <name type="common">Psychedelic mushroom</name>
    <name type="synonym">Stropharia cubensis</name>
    <dbReference type="NCBI Taxonomy" id="181762"/>
    <lineage>
        <taxon>Eukaryota</taxon>
        <taxon>Fungi</taxon>
        <taxon>Dikarya</taxon>
        <taxon>Basidiomycota</taxon>
        <taxon>Agaricomycotina</taxon>
        <taxon>Agaricomycetes</taxon>
        <taxon>Agaricomycetidae</taxon>
        <taxon>Agaricales</taxon>
        <taxon>Agaricineae</taxon>
        <taxon>Strophariaceae</taxon>
        <taxon>Psilocybe</taxon>
    </lineage>
</organism>
<sequence length="400" mass="44093">MDAPAPEKRRLKVTVGALPSSKIASLAASHPFSQQIDVVFPSDPRLVEALRGLEISYVRAKARLVDILHHADVFATSASESDPVIVCSNEADEEDVWCVDPRGHLSLSVTAESYQRLGLLGQKLPFKNQSDRHVIDIPLRKNAQSAANQAKQKKSLENWDERRGLWNVIYSANSTVSAPFQETTTVPVQCEVQEFKDILVPTPSLSVRPEKSSTQRSSGGQPTRDEIEDMIEDWDLRTQSLFEWVGMACLGAQRLRANDRVDPYVAVYEPLQPSQMQDVTHIRWRGLLSPGFVKRVIDTVCSGLQGTISTNASFIAITCQALSSSPVSYIPYTTSATGTLQTPPSVPLKLPRKEGEDTWSLIIERPVGNGDDVAMNGSNVADGPKWCLVESLGQWDARWG</sequence>
<accession>A0A8H7XUQ7</accession>
<dbReference type="GO" id="GO:0000172">
    <property type="term" value="C:ribonuclease MRP complex"/>
    <property type="evidence" value="ECO:0007669"/>
    <property type="project" value="TreeGrafter"/>
</dbReference>
<dbReference type="GO" id="GO:0030681">
    <property type="term" value="C:multimeric ribonuclease P complex"/>
    <property type="evidence" value="ECO:0007669"/>
    <property type="project" value="TreeGrafter"/>
</dbReference>
<gene>
    <name evidence="2" type="ORF">JR316_008436</name>
</gene>
<proteinExistence type="predicted"/>
<name>A0A8H7XUQ7_PSICU</name>
<dbReference type="InterPro" id="IPR013893">
    <property type="entry name" value="RNase_P_Rpp40"/>
</dbReference>
<dbReference type="AlphaFoldDB" id="A0A8H7XUQ7"/>
<dbReference type="PANTHER" id="PTHR15396:SF1">
    <property type="entry name" value="RIBONUCLEASE P PROTEIN SUBUNIT P40"/>
    <property type="match status" value="1"/>
</dbReference>
<comment type="caution">
    <text evidence="2">The sequence shown here is derived from an EMBL/GenBank/DDBJ whole genome shotgun (WGS) entry which is preliminary data.</text>
</comment>
<dbReference type="GO" id="GO:0000171">
    <property type="term" value="F:ribonuclease MRP activity"/>
    <property type="evidence" value="ECO:0007669"/>
    <property type="project" value="TreeGrafter"/>
</dbReference>
<evidence type="ECO:0000313" key="2">
    <source>
        <dbReference type="EMBL" id="KAG5166351.1"/>
    </source>
</evidence>
<evidence type="ECO:0000256" key="1">
    <source>
        <dbReference type="SAM" id="MobiDB-lite"/>
    </source>
</evidence>
<feature type="region of interest" description="Disordered" evidence="1">
    <location>
        <begin position="204"/>
        <end position="224"/>
    </location>
</feature>
<dbReference type="OrthoDB" id="63112at2759"/>
<dbReference type="EMBL" id="JAFIQS010000008">
    <property type="protein sequence ID" value="KAG5166351.1"/>
    <property type="molecule type" value="Genomic_DNA"/>
</dbReference>
<dbReference type="GO" id="GO:0004526">
    <property type="term" value="F:ribonuclease P activity"/>
    <property type="evidence" value="ECO:0007669"/>
    <property type="project" value="TreeGrafter"/>
</dbReference>